<dbReference type="OrthoDB" id="3673010at2"/>
<proteinExistence type="predicted"/>
<evidence type="ECO:0000313" key="3">
    <source>
        <dbReference type="Proteomes" id="UP000282084"/>
    </source>
</evidence>
<accession>A0A495VZD8</accession>
<evidence type="ECO:0008006" key="4">
    <source>
        <dbReference type="Google" id="ProtNLM"/>
    </source>
</evidence>
<organism evidence="2 3">
    <name type="scientific">Saccharothrix australiensis</name>
    <dbReference type="NCBI Taxonomy" id="2072"/>
    <lineage>
        <taxon>Bacteria</taxon>
        <taxon>Bacillati</taxon>
        <taxon>Actinomycetota</taxon>
        <taxon>Actinomycetes</taxon>
        <taxon>Pseudonocardiales</taxon>
        <taxon>Pseudonocardiaceae</taxon>
        <taxon>Saccharothrix</taxon>
    </lineage>
</organism>
<name>A0A495VZD8_9PSEU</name>
<gene>
    <name evidence="2" type="ORF">C8E97_3460</name>
</gene>
<reference evidence="2 3" key="1">
    <citation type="submission" date="2018-10" db="EMBL/GenBank/DDBJ databases">
        <title>Sequencing the genomes of 1000 actinobacteria strains.</title>
        <authorList>
            <person name="Klenk H.-P."/>
        </authorList>
    </citation>
    <scope>NUCLEOTIDE SEQUENCE [LARGE SCALE GENOMIC DNA]</scope>
    <source>
        <strain evidence="2 3">DSM 43800</strain>
    </source>
</reference>
<dbReference type="RefSeq" id="WP_121006628.1">
    <property type="nucleotide sequence ID" value="NZ_RBXO01000001.1"/>
</dbReference>
<dbReference type="EMBL" id="RBXO01000001">
    <property type="protein sequence ID" value="RKT54811.1"/>
    <property type="molecule type" value="Genomic_DNA"/>
</dbReference>
<evidence type="ECO:0000313" key="2">
    <source>
        <dbReference type="EMBL" id="RKT54811.1"/>
    </source>
</evidence>
<feature type="region of interest" description="Disordered" evidence="1">
    <location>
        <begin position="308"/>
        <end position="340"/>
    </location>
</feature>
<comment type="caution">
    <text evidence="2">The sequence shown here is derived from an EMBL/GenBank/DDBJ whole genome shotgun (WGS) entry which is preliminary data.</text>
</comment>
<keyword evidence="3" id="KW-1185">Reference proteome</keyword>
<protein>
    <recommendedName>
        <fullName evidence="4">SPFH domain/Band 7 family protein</fullName>
    </recommendedName>
</protein>
<sequence>MGSATDQGVVREIEVSRSALRKANPSSSGHSAVVCVTRRGEYVTVQGRLTMGELWLTTPREMYVVDISAREDVFKVDLPSQEEAFSFAANLRVRWHVADPVAAVRARLGAPQHSVKQQVEVRLREVSRLFDLESSAAAERRINLDHEHLEIPLHNGVVVDGCRVVLSLDAEAREHIAKRTRARWTREDLAITGETEQQSHLLELQRTSFQRELEALREKHEMDLKMQRMSVYADALRTDNNNLLALRLAGHGEDVNDVIEMIMKQRQLEFNGASAVLNSLLEANLVNRKDVAAIMANASNMVIDQLGGPKGLDKAAEPRPAVAADAVRADRVEEDDDDDR</sequence>
<dbReference type="Proteomes" id="UP000282084">
    <property type="component" value="Unassembled WGS sequence"/>
</dbReference>
<evidence type="ECO:0000256" key="1">
    <source>
        <dbReference type="SAM" id="MobiDB-lite"/>
    </source>
</evidence>
<dbReference type="AlphaFoldDB" id="A0A495VZD8"/>